<dbReference type="Proteomes" id="UP000637002">
    <property type="component" value="Unassembled WGS sequence"/>
</dbReference>
<dbReference type="GO" id="GO:0016491">
    <property type="term" value="F:oxidoreductase activity"/>
    <property type="evidence" value="ECO:0007669"/>
    <property type="project" value="InterPro"/>
</dbReference>
<dbReference type="InterPro" id="IPR036188">
    <property type="entry name" value="FAD/NAD-bd_sf"/>
</dbReference>
<keyword evidence="3" id="KW-1185">Reference proteome</keyword>
<proteinExistence type="predicted"/>
<gene>
    <name evidence="2" type="ORF">GCM10010994_11810</name>
</gene>
<reference evidence="2" key="1">
    <citation type="journal article" date="2014" name="Int. J. Syst. Evol. Microbiol.">
        <title>Complete genome sequence of Corynebacterium casei LMG S-19264T (=DSM 44701T), isolated from a smear-ripened cheese.</title>
        <authorList>
            <consortium name="US DOE Joint Genome Institute (JGI-PGF)"/>
            <person name="Walter F."/>
            <person name="Albersmeier A."/>
            <person name="Kalinowski J."/>
            <person name="Ruckert C."/>
        </authorList>
    </citation>
    <scope>NUCLEOTIDE SEQUENCE</scope>
    <source>
        <strain evidence="2">CGMCC 1.12919</strain>
    </source>
</reference>
<feature type="domain" description="Amine oxidase" evidence="1">
    <location>
        <begin position="647"/>
        <end position="696"/>
    </location>
</feature>
<evidence type="ECO:0000313" key="2">
    <source>
        <dbReference type="EMBL" id="GGC54489.1"/>
    </source>
</evidence>
<dbReference type="SUPFAM" id="SSF51905">
    <property type="entry name" value="FAD/NAD(P)-binding domain"/>
    <property type="match status" value="1"/>
</dbReference>
<evidence type="ECO:0000313" key="3">
    <source>
        <dbReference type="Proteomes" id="UP000637002"/>
    </source>
</evidence>
<evidence type="ECO:0000259" key="1">
    <source>
        <dbReference type="Pfam" id="PF01593"/>
    </source>
</evidence>
<dbReference type="EMBL" id="BMGG01000002">
    <property type="protein sequence ID" value="GGC54489.1"/>
    <property type="molecule type" value="Genomic_DNA"/>
</dbReference>
<name>A0A916X9G2_9HYPH</name>
<dbReference type="InterPro" id="IPR002937">
    <property type="entry name" value="Amino_oxidase"/>
</dbReference>
<protein>
    <recommendedName>
        <fullName evidence="1">Amine oxidase domain-containing protein</fullName>
    </recommendedName>
</protein>
<dbReference type="RefSeq" id="WP_188608215.1">
    <property type="nucleotide sequence ID" value="NZ_BMGG01000002.1"/>
</dbReference>
<dbReference type="Gene3D" id="2.40.400.10">
    <property type="entry name" value="Acetoacetate decarboxylase-like"/>
    <property type="match status" value="1"/>
</dbReference>
<dbReference type="Pfam" id="PF13450">
    <property type="entry name" value="NAD_binding_8"/>
    <property type="match status" value="1"/>
</dbReference>
<dbReference type="Pfam" id="PF01593">
    <property type="entry name" value="Amino_oxidase"/>
    <property type="match status" value="1"/>
</dbReference>
<sequence>MMQRTRVAIFGGGIAALTAAFELTEQDPEQTRYDIAIYTLGWRLGGKCLVGRDAHRDCRALEHGLHVWAGFYDNSFDLVQRLYARLGRPNDEWREKFEGLNHFTAMELVDGVWKPWLLSARPNARDPGIDGNGGFAPVTLLRTLLTWVEESFLNSPLAQFLEPNAQVSMHREIAAVMGVPHDVVFPTPLSAIAALLDRSAAEPAKIEAGDRDRLVGAFRRQVTSAVGAAPDGDEARRFDILYDLAGGLIQGLLSADVLSSGFDAIDDLEWSAWMKQNGCRQDSLESAIVRGCYDYVFGYVKGIREVSAGVGTLALLRLLLTHKGSIFYTLREPMADFLFAPLYKYLCGRKVKFNFFHRLDALHLSSDGSRIERVALSRQVDLKDPRAEYEPLIDVPGRDFKSWPIHPDYSQIKNGHLLEGHDLESAWTDWAGTNNEVTLRLRSPDVQGSAIDTFDIAILGTGFGGLHSICHELRDFYPDTWGRCLDEVKTTQTLAVQLWLNKETAQLGWHDPGTVLVGFGDERRDWSHSPLQSWQDNTPLLAAEYAGGGRIARSLAYFVGVFPDAEVIPPPSPYPQFPKAEIERAKAAIVPWMNRQLPVLWPNARDACGSGFNWGLLQAPPGTAGAARLDAQYVRVNINPWERYVLSTPGSLRSRLWPDGTGVSNLFLAGDWVRTGLDAGCIEAAVMSGRATARAITGGSMSIPGFGNSGRIPIPVTLLPVVSLLKQLKAGAAGGVGSMEGYCVTIWRDSDAVQRLLPAGLALDPPLGLGPEASSRRRHPIVFLFSRQKNVRPGFVPIGGMRYHEVIELIPFVKQNSINAPSGGPFNYMPHLFLDEIAPVWIGVNLYGFNKRLARITSRDGSFQVQCDLGEIGTDLSERGLPGQAANPRFSRLKSVRRLLEHPLISLTTSGAFVYSHLDFRFDSATFQGAYGQVGLGAPFDPEPCPTGTLDIPSIVDEDFGAFRFQTNWHLSVPLSAGIEPASVVPPDLQAFAATLLSRRRP</sequence>
<dbReference type="InterPro" id="IPR023375">
    <property type="entry name" value="ADC_dom_sf"/>
</dbReference>
<comment type="caution">
    <text evidence="2">The sequence shown here is derived from an EMBL/GenBank/DDBJ whole genome shotgun (WGS) entry which is preliminary data.</text>
</comment>
<dbReference type="SUPFAM" id="SSF160104">
    <property type="entry name" value="Acetoacetate decarboxylase-like"/>
    <property type="match status" value="1"/>
</dbReference>
<organism evidence="2 3">
    <name type="scientific">Chelatococcus reniformis</name>
    <dbReference type="NCBI Taxonomy" id="1494448"/>
    <lineage>
        <taxon>Bacteria</taxon>
        <taxon>Pseudomonadati</taxon>
        <taxon>Pseudomonadota</taxon>
        <taxon>Alphaproteobacteria</taxon>
        <taxon>Hyphomicrobiales</taxon>
        <taxon>Chelatococcaceae</taxon>
        <taxon>Chelatococcus</taxon>
    </lineage>
</organism>
<dbReference type="Gene3D" id="3.50.50.60">
    <property type="entry name" value="FAD/NAD(P)-binding domain"/>
    <property type="match status" value="1"/>
</dbReference>
<reference evidence="2" key="2">
    <citation type="submission" date="2020-09" db="EMBL/GenBank/DDBJ databases">
        <authorList>
            <person name="Sun Q."/>
            <person name="Zhou Y."/>
        </authorList>
    </citation>
    <scope>NUCLEOTIDE SEQUENCE</scope>
    <source>
        <strain evidence="2">CGMCC 1.12919</strain>
    </source>
</reference>
<dbReference type="AlphaFoldDB" id="A0A916X9G2"/>
<accession>A0A916X9G2</accession>